<evidence type="ECO:0000256" key="2">
    <source>
        <dbReference type="ARBA" id="ARBA00010527"/>
    </source>
</evidence>
<keyword evidence="8 13" id="KW-1133">Transmembrane helix</keyword>
<dbReference type="GO" id="GO:0051205">
    <property type="term" value="P:protein insertion into membrane"/>
    <property type="evidence" value="ECO:0007669"/>
    <property type="project" value="TreeGrafter"/>
</dbReference>
<dbReference type="PANTHER" id="PTHR12428">
    <property type="entry name" value="OXA1"/>
    <property type="match status" value="1"/>
</dbReference>
<evidence type="ECO:0000256" key="6">
    <source>
        <dbReference type="ARBA" id="ARBA00022692"/>
    </source>
</evidence>
<dbReference type="PANTHER" id="PTHR12428:SF65">
    <property type="entry name" value="CYTOCHROME C OXIDASE ASSEMBLY PROTEIN COX18, MITOCHONDRIAL"/>
    <property type="match status" value="1"/>
</dbReference>
<dbReference type="HAMAP" id="MF_01810">
    <property type="entry name" value="YidC_type1"/>
    <property type="match status" value="1"/>
</dbReference>
<dbReference type="KEGG" id="htq:FRZ44_05190"/>
<dbReference type="PRINTS" id="PR01900">
    <property type="entry name" value="YIDCPROTEIN"/>
</dbReference>
<dbReference type="InterPro" id="IPR019998">
    <property type="entry name" value="Membr_insert_YidC"/>
</dbReference>
<comment type="similarity">
    <text evidence="2 13">Belongs to the OXA1/ALB3/YidC family. Type 1 subfamily.</text>
</comment>
<dbReference type="OrthoDB" id="9780552at2"/>
<dbReference type="RefSeq" id="WP_151175710.1">
    <property type="nucleotide sequence ID" value="NZ_CP042906.1"/>
</dbReference>
<dbReference type="GO" id="GO:0015031">
    <property type="term" value="P:protein transport"/>
    <property type="evidence" value="ECO:0007669"/>
    <property type="project" value="UniProtKB-KW"/>
</dbReference>
<name>A0A5J6MD02_9PROT</name>
<protein>
    <recommendedName>
        <fullName evidence="3 13">Membrane protein insertase YidC</fullName>
    </recommendedName>
    <alternativeName>
        <fullName evidence="12 13">Foldase YidC</fullName>
    </alternativeName>
    <alternativeName>
        <fullName evidence="11 13">Membrane integrase YidC</fullName>
    </alternativeName>
    <alternativeName>
        <fullName evidence="13">Membrane protein YidC</fullName>
    </alternativeName>
</protein>
<evidence type="ECO:0000256" key="1">
    <source>
        <dbReference type="ARBA" id="ARBA00004429"/>
    </source>
</evidence>
<evidence type="ECO:0000259" key="15">
    <source>
        <dbReference type="Pfam" id="PF02096"/>
    </source>
</evidence>
<accession>A0A5J6MD02</accession>
<evidence type="ECO:0000313" key="17">
    <source>
        <dbReference type="EMBL" id="QEX15239.1"/>
    </source>
</evidence>
<sequence length="575" mass="63439">MEQRNLIIAIAVSVAILIGSQVVTAVFFPPKPAPVATQTTSTGTGTTADGSAAPSAPAAASEQPLADRGQVIAATSRIAIHSPRLTGSIDLKGGRLDDLVLNDYRETVDPTSPNIILLSPVGAANAYYADFGWVPQEPGVVLPGPDTVWQAQGDQLAPGQTVTLTWDNGQGLKFERRFELDENFMFKVTQRVQNDSGQTVTLFPYGLIARHGTPHLLNYYILHEGLLGVLDGSLVDNVSYKDIREKKQINYSSTGGWLGITDKYWLVALVPDQAAKITARFSHTLAGTTDLYQADYRGEATPLAAGASAENSTQLFAGAKVVSLLDKYGDEYKIPLFDRAVDFGYLYFLTKPIFRVLDFLYGLVGNFGVAIMLLTVLIRLILFPLANKSYKAMSKMKALGPEMTKMKERFKDDKARMQQEIMALYKKEKVNPAAGCLPILVQIPIFFSLYKVLFVTIEMRHAPFFGWIKDLSAKDPTSVLNLFGLLPYHVPDLGPLNLLSIGVWPLVMGFTMWMQQRLNPAPPDPVQARIMSLLPVIFTFMLGQYTAGLVIYWAWNNTLSVAQQRFIMWRMGVKA</sequence>
<feature type="transmembrane region" description="Helical" evidence="13">
    <location>
        <begin position="533"/>
        <end position="555"/>
    </location>
</feature>
<comment type="function">
    <text evidence="13">Required for the insertion and/or proper folding and/or complex formation of integral membrane proteins into the membrane. Involved in integration of membrane proteins that insert both dependently and independently of the Sec translocase complex, as well as at least some lipoproteins. Aids folding of multispanning membrane proteins.</text>
</comment>
<dbReference type="GO" id="GO:0032977">
    <property type="term" value="F:membrane insertase activity"/>
    <property type="evidence" value="ECO:0007669"/>
    <property type="project" value="InterPro"/>
</dbReference>
<dbReference type="InterPro" id="IPR028053">
    <property type="entry name" value="Membr_insert_YidC_N"/>
</dbReference>
<evidence type="ECO:0000256" key="9">
    <source>
        <dbReference type="ARBA" id="ARBA00023136"/>
    </source>
</evidence>
<evidence type="ECO:0000313" key="18">
    <source>
        <dbReference type="Proteomes" id="UP000326202"/>
    </source>
</evidence>
<dbReference type="InterPro" id="IPR047196">
    <property type="entry name" value="YidC_ALB_C"/>
</dbReference>
<gene>
    <name evidence="13 17" type="primary">yidC</name>
    <name evidence="17" type="ORF">FRZ44_05190</name>
</gene>
<feature type="domain" description="Membrane insertase YidC/Oxa/ALB C-terminal" evidence="15">
    <location>
        <begin position="367"/>
        <end position="568"/>
    </location>
</feature>
<dbReference type="CDD" id="cd20070">
    <property type="entry name" value="5TM_YidC_Alb3"/>
    <property type="match status" value="1"/>
</dbReference>
<dbReference type="CDD" id="cd19961">
    <property type="entry name" value="EcYidC-like_peri"/>
    <property type="match status" value="1"/>
</dbReference>
<evidence type="ECO:0000259" key="16">
    <source>
        <dbReference type="Pfam" id="PF14849"/>
    </source>
</evidence>
<dbReference type="EMBL" id="CP042906">
    <property type="protein sequence ID" value="QEX15239.1"/>
    <property type="molecule type" value="Genomic_DNA"/>
</dbReference>
<evidence type="ECO:0000256" key="7">
    <source>
        <dbReference type="ARBA" id="ARBA00022927"/>
    </source>
</evidence>
<comment type="subunit">
    <text evidence="13">Interacts with the Sec translocase complex via SecD. Specifically interacts with transmembrane segments of nascent integral membrane proteins during membrane integration.</text>
</comment>
<evidence type="ECO:0000256" key="4">
    <source>
        <dbReference type="ARBA" id="ARBA00022448"/>
    </source>
</evidence>
<dbReference type="Gene3D" id="2.70.98.90">
    <property type="match status" value="1"/>
</dbReference>
<feature type="domain" description="Membrane insertase YidC N-terminal" evidence="16">
    <location>
        <begin position="77"/>
        <end position="355"/>
    </location>
</feature>
<keyword evidence="7 13" id="KW-0653">Protein transport</keyword>
<dbReference type="NCBIfam" id="TIGR03593">
    <property type="entry name" value="yidC_nterm"/>
    <property type="match status" value="1"/>
</dbReference>
<evidence type="ECO:0000256" key="3">
    <source>
        <dbReference type="ARBA" id="ARBA00015325"/>
    </source>
</evidence>
<dbReference type="InterPro" id="IPR028055">
    <property type="entry name" value="YidC/Oxa/ALB_C"/>
</dbReference>
<keyword evidence="18" id="KW-1185">Reference proteome</keyword>
<feature type="compositionally biased region" description="Low complexity" evidence="14">
    <location>
        <begin position="34"/>
        <end position="60"/>
    </location>
</feature>
<keyword evidence="10 13" id="KW-0143">Chaperone</keyword>
<feature type="transmembrane region" description="Helical" evidence="13">
    <location>
        <begin position="359"/>
        <end position="386"/>
    </location>
</feature>
<keyword evidence="6 13" id="KW-0812">Transmembrane</keyword>
<dbReference type="InterPro" id="IPR038221">
    <property type="entry name" value="YidC_periplasmic_sf"/>
</dbReference>
<keyword evidence="4 13" id="KW-0813">Transport</keyword>
<dbReference type="InterPro" id="IPR001708">
    <property type="entry name" value="YidC/ALB3/OXA1/COX18"/>
</dbReference>
<evidence type="ECO:0000256" key="8">
    <source>
        <dbReference type="ARBA" id="ARBA00022989"/>
    </source>
</evidence>
<reference evidence="17 18" key="1">
    <citation type="submission" date="2019-08" db="EMBL/GenBank/DDBJ databases">
        <title>Hyperibacter terrae gen. nov., sp. nov. and Hyperibacter viscosus sp. nov., two new members in the family Rhodospirillaceae isolated from the rhizosphere of Hypericum perforatum.</title>
        <authorList>
            <person name="Noviana Z."/>
        </authorList>
    </citation>
    <scope>NUCLEOTIDE SEQUENCE [LARGE SCALE GENOMIC DNA]</scope>
    <source>
        <strain evidence="17 18">R5913</strain>
    </source>
</reference>
<dbReference type="Proteomes" id="UP000326202">
    <property type="component" value="Chromosome"/>
</dbReference>
<keyword evidence="5 13" id="KW-1003">Cell membrane</keyword>
<keyword evidence="9 13" id="KW-0472">Membrane</keyword>
<evidence type="ECO:0000256" key="13">
    <source>
        <dbReference type="HAMAP-Rule" id="MF_01810"/>
    </source>
</evidence>
<dbReference type="NCBIfam" id="TIGR03592">
    <property type="entry name" value="yidC_oxa1_cterm"/>
    <property type="match status" value="1"/>
</dbReference>
<feature type="transmembrane region" description="Helical" evidence="13">
    <location>
        <begin position="430"/>
        <end position="450"/>
    </location>
</feature>
<dbReference type="Pfam" id="PF14849">
    <property type="entry name" value="YidC_periplas"/>
    <property type="match status" value="1"/>
</dbReference>
<evidence type="ECO:0000256" key="11">
    <source>
        <dbReference type="ARBA" id="ARBA00033245"/>
    </source>
</evidence>
<feature type="region of interest" description="Disordered" evidence="14">
    <location>
        <begin position="34"/>
        <end position="66"/>
    </location>
</feature>
<evidence type="ECO:0000256" key="5">
    <source>
        <dbReference type="ARBA" id="ARBA00022475"/>
    </source>
</evidence>
<proteinExistence type="inferred from homology"/>
<dbReference type="AlphaFoldDB" id="A0A5J6MD02"/>
<organism evidence="17 18">
    <name type="scientific">Hypericibacter terrae</name>
    <dbReference type="NCBI Taxonomy" id="2602015"/>
    <lineage>
        <taxon>Bacteria</taxon>
        <taxon>Pseudomonadati</taxon>
        <taxon>Pseudomonadota</taxon>
        <taxon>Alphaproteobacteria</taxon>
        <taxon>Rhodospirillales</taxon>
        <taxon>Dongiaceae</taxon>
        <taxon>Hypericibacter</taxon>
    </lineage>
</organism>
<dbReference type="NCBIfam" id="NF002353">
    <property type="entry name" value="PRK01318.1-4"/>
    <property type="match status" value="1"/>
</dbReference>
<feature type="transmembrane region" description="Helical" evidence="13">
    <location>
        <begin position="493"/>
        <end position="513"/>
    </location>
</feature>
<dbReference type="Pfam" id="PF02096">
    <property type="entry name" value="60KD_IMP"/>
    <property type="match status" value="1"/>
</dbReference>
<evidence type="ECO:0000256" key="12">
    <source>
        <dbReference type="ARBA" id="ARBA00033342"/>
    </source>
</evidence>
<evidence type="ECO:0000256" key="10">
    <source>
        <dbReference type="ARBA" id="ARBA00023186"/>
    </source>
</evidence>
<comment type="subcellular location">
    <subcellularLocation>
        <location evidence="1">Cell inner membrane</location>
        <topology evidence="1">Multi-pass membrane protein</topology>
    </subcellularLocation>
    <subcellularLocation>
        <location evidence="13">Cell membrane</location>
        <topology evidence="13">Multi-pass membrane protein</topology>
    </subcellularLocation>
</comment>
<evidence type="ECO:0000256" key="14">
    <source>
        <dbReference type="SAM" id="MobiDB-lite"/>
    </source>
</evidence>
<dbReference type="PRINTS" id="PR00701">
    <property type="entry name" value="60KDINNERMP"/>
</dbReference>
<dbReference type="GO" id="GO:0005886">
    <property type="term" value="C:plasma membrane"/>
    <property type="evidence" value="ECO:0007669"/>
    <property type="project" value="UniProtKB-SubCell"/>
</dbReference>